<keyword evidence="5" id="KW-1185">Reference proteome</keyword>
<feature type="DNA-binding region" description="H-T-H motif" evidence="2">
    <location>
        <begin position="36"/>
        <end position="55"/>
    </location>
</feature>
<dbReference type="Gene3D" id="1.10.357.10">
    <property type="entry name" value="Tetracycline Repressor, domain 2"/>
    <property type="match status" value="1"/>
</dbReference>
<proteinExistence type="predicted"/>
<dbReference type="Pfam" id="PF00440">
    <property type="entry name" value="TetR_N"/>
    <property type="match status" value="1"/>
</dbReference>
<dbReference type="RefSeq" id="WP_072560040.1">
    <property type="nucleotide sequence ID" value="NZ_CP018154.1"/>
</dbReference>
<dbReference type="InterPro" id="IPR009057">
    <property type="entry name" value="Homeodomain-like_sf"/>
</dbReference>
<sequence>MATSPKRKRLAPAESRLQALEAARSLLIEAGPQAVTLKAVAARINRTHANLLHHFGSANELQVALAAYLAETICATIITAINDLRVGDATPRYLTDLVFDAFDKEGAGALASWMILNGNVLALNPVVDTIHKLVDEISDNGHEDRKLHEETLDLVLLALGDALLGESLAQSLGLPRDTARRIAEQRLTASDDFWNKKIQA</sequence>
<name>A0A1L3JE21_9SPHN</name>
<protein>
    <submittedName>
        <fullName evidence="4">TetR family transcriptional regulator</fullName>
    </submittedName>
</protein>
<dbReference type="EMBL" id="CP018154">
    <property type="protein sequence ID" value="APG63387.1"/>
    <property type="molecule type" value="Genomic_DNA"/>
</dbReference>
<gene>
    <name evidence="4" type="ORF">LPB140_11980</name>
</gene>
<dbReference type="InterPro" id="IPR001647">
    <property type="entry name" value="HTH_TetR"/>
</dbReference>
<dbReference type="GO" id="GO:0003677">
    <property type="term" value="F:DNA binding"/>
    <property type="evidence" value="ECO:0007669"/>
    <property type="project" value="UniProtKB-UniRule"/>
</dbReference>
<evidence type="ECO:0000256" key="1">
    <source>
        <dbReference type="ARBA" id="ARBA00023125"/>
    </source>
</evidence>
<organism evidence="4 5">
    <name type="scientific">Sphingorhabdus lutea</name>
    <dbReference type="NCBI Taxonomy" id="1913578"/>
    <lineage>
        <taxon>Bacteria</taxon>
        <taxon>Pseudomonadati</taxon>
        <taxon>Pseudomonadota</taxon>
        <taxon>Alphaproteobacteria</taxon>
        <taxon>Sphingomonadales</taxon>
        <taxon>Sphingomonadaceae</taxon>
        <taxon>Sphingorhabdus</taxon>
    </lineage>
</organism>
<feature type="domain" description="HTH tetR-type" evidence="3">
    <location>
        <begin position="13"/>
        <end position="73"/>
    </location>
</feature>
<evidence type="ECO:0000259" key="3">
    <source>
        <dbReference type="PROSITE" id="PS50977"/>
    </source>
</evidence>
<dbReference type="OrthoDB" id="5526106at2"/>
<dbReference type="Proteomes" id="UP000242561">
    <property type="component" value="Chromosome"/>
</dbReference>
<dbReference type="AlphaFoldDB" id="A0A1L3JE21"/>
<accession>A0A1L3JE21</accession>
<evidence type="ECO:0000256" key="2">
    <source>
        <dbReference type="PROSITE-ProRule" id="PRU00335"/>
    </source>
</evidence>
<evidence type="ECO:0000313" key="5">
    <source>
        <dbReference type="Proteomes" id="UP000242561"/>
    </source>
</evidence>
<dbReference type="KEGG" id="sphl:LPB140_11980"/>
<keyword evidence="1 2" id="KW-0238">DNA-binding</keyword>
<dbReference type="PROSITE" id="PS50977">
    <property type="entry name" value="HTH_TETR_2"/>
    <property type="match status" value="1"/>
</dbReference>
<dbReference type="SUPFAM" id="SSF46689">
    <property type="entry name" value="Homeodomain-like"/>
    <property type="match status" value="1"/>
</dbReference>
<reference evidence="4 5" key="1">
    <citation type="submission" date="2016-11" db="EMBL/GenBank/DDBJ databases">
        <title>Sphingorhabdus sp. LPB0140, isolated from marine environment.</title>
        <authorList>
            <person name="Kim E."/>
            <person name="Yi H."/>
        </authorList>
    </citation>
    <scope>NUCLEOTIDE SEQUENCE [LARGE SCALE GENOMIC DNA]</scope>
    <source>
        <strain evidence="4 5">LPB0140</strain>
    </source>
</reference>
<dbReference type="STRING" id="1913578.LPB140_11980"/>
<evidence type="ECO:0000313" key="4">
    <source>
        <dbReference type="EMBL" id="APG63387.1"/>
    </source>
</evidence>